<dbReference type="InterPro" id="IPR006689">
    <property type="entry name" value="Small_GTPase_ARF/SAR"/>
</dbReference>
<dbReference type="InterPro" id="IPR027417">
    <property type="entry name" value="P-loop_NTPase"/>
</dbReference>
<feature type="binding site" evidence="4">
    <location>
        <position position="50"/>
    </location>
    <ligand>
        <name>Mg(2+)</name>
        <dbReference type="ChEBI" id="CHEBI:18420"/>
    </ligand>
</feature>
<organism evidence="5">
    <name type="scientific">Hexamita inflata</name>
    <dbReference type="NCBI Taxonomy" id="28002"/>
    <lineage>
        <taxon>Eukaryota</taxon>
        <taxon>Metamonada</taxon>
        <taxon>Diplomonadida</taxon>
        <taxon>Hexamitidae</taxon>
        <taxon>Hexamitinae</taxon>
        <taxon>Hexamita</taxon>
    </lineage>
</organism>
<sequence>MGSQFSKIHVFHKLFSKKDIHILVLGFDAAGKTTIIKILNTGEIIISIPTINFILEKRVPRRLEKVCNRVLNGLVQFLAKDKKQSDSFRQNFSRSKSNLIKKGKAKLIIVFNLMKITEWLNMIIRITESHKITSNN</sequence>
<keyword evidence="7" id="KW-1185">Reference proteome</keyword>
<dbReference type="Gene3D" id="3.40.50.300">
    <property type="entry name" value="P-loop containing nucleotide triphosphate hydrolases"/>
    <property type="match status" value="1"/>
</dbReference>
<reference evidence="6 7" key="2">
    <citation type="submission" date="2024-07" db="EMBL/GenBank/DDBJ databases">
        <authorList>
            <person name="Akdeniz Z."/>
        </authorList>
    </citation>
    <scope>NUCLEOTIDE SEQUENCE [LARGE SCALE GENOMIC DNA]</scope>
</reference>
<dbReference type="SUPFAM" id="SSF52540">
    <property type="entry name" value="P-loop containing nucleoside triphosphate hydrolases"/>
    <property type="match status" value="1"/>
</dbReference>
<dbReference type="GO" id="GO:0005525">
    <property type="term" value="F:GTP binding"/>
    <property type="evidence" value="ECO:0007669"/>
    <property type="project" value="UniProtKB-KW"/>
</dbReference>
<evidence type="ECO:0000256" key="3">
    <source>
        <dbReference type="PIRSR" id="PIRSR606689-1"/>
    </source>
</evidence>
<accession>A0AA86N6T5</accession>
<keyword evidence="4" id="KW-0479">Metal-binding</keyword>
<evidence type="ECO:0000256" key="4">
    <source>
        <dbReference type="PIRSR" id="PIRSR606689-2"/>
    </source>
</evidence>
<dbReference type="GO" id="GO:0003924">
    <property type="term" value="F:GTPase activity"/>
    <property type="evidence" value="ECO:0007669"/>
    <property type="project" value="InterPro"/>
</dbReference>
<dbReference type="GO" id="GO:0046872">
    <property type="term" value="F:metal ion binding"/>
    <property type="evidence" value="ECO:0007669"/>
    <property type="project" value="UniProtKB-KW"/>
</dbReference>
<evidence type="ECO:0000256" key="2">
    <source>
        <dbReference type="ARBA" id="ARBA00023134"/>
    </source>
</evidence>
<evidence type="ECO:0000313" key="7">
    <source>
        <dbReference type="Proteomes" id="UP001642409"/>
    </source>
</evidence>
<keyword evidence="2 3" id="KW-0342">GTP-binding</keyword>
<keyword evidence="1 3" id="KW-0547">Nucleotide-binding</keyword>
<dbReference type="EMBL" id="CAXDID020000289">
    <property type="protein sequence ID" value="CAL6071165.1"/>
    <property type="molecule type" value="Genomic_DNA"/>
</dbReference>
<gene>
    <name evidence="5" type="ORF">HINF_LOCUS1174</name>
    <name evidence="6" type="ORF">HINF_LOCUS55014</name>
</gene>
<keyword evidence="4" id="KW-0460">Magnesium</keyword>
<proteinExistence type="predicted"/>
<protein>
    <submittedName>
        <fullName evidence="5">ADP-ribosylation factor 1</fullName>
    </submittedName>
    <submittedName>
        <fullName evidence="6">ADP-ribosylation_factor 1</fullName>
    </submittedName>
</protein>
<dbReference type="Pfam" id="PF00025">
    <property type="entry name" value="Arf"/>
    <property type="match status" value="1"/>
</dbReference>
<evidence type="ECO:0000313" key="6">
    <source>
        <dbReference type="EMBL" id="CAL6071165.1"/>
    </source>
</evidence>
<evidence type="ECO:0000313" key="5">
    <source>
        <dbReference type="EMBL" id="CAI9913529.1"/>
    </source>
</evidence>
<comment type="caution">
    <text evidence="5">The sequence shown here is derived from an EMBL/GenBank/DDBJ whole genome shotgun (WGS) entry which is preliminary data.</text>
</comment>
<evidence type="ECO:0000256" key="1">
    <source>
        <dbReference type="ARBA" id="ARBA00022741"/>
    </source>
</evidence>
<dbReference type="EMBL" id="CATOUU010000026">
    <property type="protein sequence ID" value="CAI9913529.1"/>
    <property type="molecule type" value="Genomic_DNA"/>
</dbReference>
<dbReference type="AlphaFoldDB" id="A0AA86N6T5"/>
<name>A0AA86N6T5_9EUKA</name>
<feature type="binding site" evidence="3">
    <location>
        <begin position="26"/>
        <end position="33"/>
    </location>
    <ligand>
        <name>GTP</name>
        <dbReference type="ChEBI" id="CHEBI:37565"/>
    </ligand>
</feature>
<feature type="binding site" evidence="4">
    <location>
        <position position="33"/>
    </location>
    <ligand>
        <name>Mg(2+)</name>
        <dbReference type="ChEBI" id="CHEBI:18420"/>
    </ligand>
</feature>
<dbReference type="Proteomes" id="UP001642409">
    <property type="component" value="Unassembled WGS sequence"/>
</dbReference>
<reference evidence="5" key="1">
    <citation type="submission" date="2023-06" db="EMBL/GenBank/DDBJ databases">
        <authorList>
            <person name="Kurt Z."/>
        </authorList>
    </citation>
    <scope>NUCLEOTIDE SEQUENCE</scope>
</reference>